<keyword evidence="2 7" id="KW-0813">Transport</keyword>
<comment type="subcellular location">
    <subcellularLocation>
        <location evidence="1 7">Cell membrane</location>
        <topology evidence="1 7">Multi-pass membrane protein</topology>
    </subcellularLocation>
</comment>
<evidence type="ECO:0000256" key="6">
    <source>
        <dbReference type="ARBA" id="ARBA00023136"/>
    </source>
</evidence>
<feature type="transmembrane region" description="Helical" evidence="7">
    <location>
        <begin position="238"/>
        <end position="264"/>
    </location>
</feature>
<dbReference type="Gene3D" id="1.10.3720.10">
    <property type="entry name" value="MetI-like"/>
    <property type="match status" value="1"/>
</dbReference>
<evidence type="ECO:0000256" key="2">
    <source>
        <dbReference type="ARBA" id="ARBA00022448"/>
    </source>
</evidence>
<comment type="similarity">
    <text evidence="7">Belongs to the binding-protein-dependent transport system permease family.</text>
</comment>
<keyword evidence="3" id="KW-1003">Cell membrane</keyword>
<accession>A0A2A9HDD8</accession>
<dbReference type="Proteomes" id="UP000223071">
    <property type="component" value="Unassembled WGS sequence"/>
</dbReference>
<gene>
    <name evidence="9" type="ORF">A9A59_0366</name>
</gene>
<evidence type="ECO:0000256" key="7">
    <source>
        <dbReference type="RuleBase" id="RU363032"/>
    </source>
</evidence>
<keyword evidence="4 7" id="KW-0812">Transmembrane</keyword>
<evidence type="ECO:0000256" key="1">
    <source>
        <dbReference type="ARBA" id="ARBA00004651"/>
    </source>
</evidence>
<feature type="transmembrane region" description="Helical" evidence="7">
    <location>
        <begin position="9"/>
        <end position="30"/>
    </location>
</feature>
<evidence type="ECO:0000313" key="9">
    <source>
        <dbReference type="EMBL" id="PFG73171.1"/>
    </source>
</evidence>
<evidence type="ECO:0000256" key="3">
    <source>
        <dbReference type="ARBA" id="ARBA00022475"/>
    </source>
</evidence>
<feature type="domain" description="ABC transmembrane type-1" evidence="8">
    <location>
        <begin position="97"/>
        <end position="303"/>
    </location>
</feature>
<dbReference type="InterPro" id="IPR000515">
    <property type="entry name" value="MetI-like"/>
</dbReference>
<proteinExistence type="inferred from homology"/>
<dbReference type="SUPFAM" id="SSF161098">
    <property type="entry name" value="MetI-like"/>
    <property type="match status" value="1"/>
</dbReference>
<evidence type="ECO:0000313" key="10">
    <source>
        <dbReference type="Proteomes" id="UP000223071"/>
    </source>
</evidence>
<dbReference type="GO" id="GO:0071916">
    <property type="term" value="F:dipeptide transmembrane transporter activity"/>
    <property type="evidence" value="ECO:0007669"/>
    <property type="project" value="TreeGrafter"/>
</dbReference>
<sequence>MQRYILRRLLLMVPTLLGVTFVVFVIVRAVPGDVVDLVLGEFGAGDQATKEAIRKEFGLEGNIVAQYIRWLGDIVRFDLGNSLISNREVTSELRNRLPVTFQLGAMAIFFSLLIAVPVGVISAIRQDTWADYLGRSFAIGLLAAPNFWIAILLISLAARYFQWGVPPAKYIPFTEDPVGNLKLMFMPAVILSGALSGSVMRFTRSSMLEVLRQDYIRTAWAKGLRERVIIVRHAMRNALIPVVTVVGLQLPVLVGGTVIIETVYSIPGMGRYYVSSIDQKDYPVIQAVNIVVALVVVFANLTVDVLYSVIDPRIRYS</sequence>
<dbReference type="PROSITE" id="PS50928">
    <property type="entry name" value="ABC_TM1"/>
    <property type="match status" value="1"/>
</dbReference>
<reference evidence="9 10" key="1">
    <citation type="submission" date="2017-09" db="EMBL/GenBank/DDBJ databases">
        <title>Sequencing the genomes of two abundant thermophiles in Great Basin hot springs: Thermocrinis jamiesonii and novel Chloroflexi Thermoflexus hugenholtzii.</title>
        <authorList>
            <person name="Hedlund B."/>
        </authorList>
    </citation>
    <scope>NUCLEOTIDE SEQUENCE [LARGE SCALE GENOMIC DNA]</scope>
    <source>
        <strain evidence="9 10">G233</strain>
    </source>
</reference>
<evidence type="ECO:0000256" key="4">
    <source>
        <dbReference type="ARBA" id="ARBA00022692"/>
    </source>
</evidence>
<evidence type="ECO:0000256" key="5">
    <source>
        <dbReference type="ARBA" id="ARBA00022989"/>
    </source>
</evidence>
<feature type="transmembrane region" description="Helical" evidence="7">
    <location>
        <begin position="136"/>
        <end position="161"/>
    </location>
</feature>
<feature type="transmembrane region" description="Helical" evidence="7">
    <location>
        <begin position="284"/>
        <end position="307"/>
    </location>
</feature>
<dbReference type="Pfam" id="PF00528">
    <property type="entry name" value="BPD_transp_1"/>
    <property type="match status" value="1"/>
</dbReference>
<feature type="transmembrane region" description="Helical" evidence="7">
    <location>
        <begin position="181"/>
        <end position="202"/>
    </location>
</feature>
<dbReference type="AlphaFoldDB" id="A0A2A9HDD8"/>
<keyword evidence="5 7" id="KW-1133">Transmembrane helix</keyword>
<keyword evidence="10" id="KW-1185">Reference proteome</keyword>
<dbReference type="GO" id="GO:0005886">
    <property type="term" value="C:plasma membrane"/>
    <property type="evidence" value="ECO:0007669"/>
    <property type="project" value="UniProtKB-SubCell"/>
</dbReference>
<evidence type="ECO:0000259" key="8">
    <source>
        <dbReference type="PROSITE" id="PS50928"/>
    </source>
</evidence>
<dbReference type="Pfam" id="PF19300">
    <property type="entry name" value="BPD_transp_1_N"/>
    <property type="match status" value="1"/>
</dbReference>
<comment type="caution">
    <text evidence="9">The sequence shown here is derived from an EMBL/GenBank/DDBJ whole genome shotgun (WGS) entry which is preliminary data.</text>
</comment>
<protein>
    <submittedName>
        <fullName evidence="9">Peptide/nickel transport system permease protein</fullName>
    </submittedName>
</protein>
<dbReference type="PANTHER" id="PTHR43163">
    <property type="entry name" value="DIPEPTIDE TRANSPORT SYSTEM PERMEASE PROTEIN DPPB-RELATED"/>
    <property type="match status" value="1"/>
</dbReference>
<dbReference type="EMBL" id="PDJQ01000001">
    <property type="protein sequence ID" value="PFG73171.1"/>
    <property type="molecule type" value="Genomic_DNA"/>
</dbReference>
<dbReference type="RefSeq" id="WP_098502645.1">
    <property type="nucleotide sequence ID" value="NZ_PDJQ01000001.1"/>
</dbReference>
<keyword evidence="6 7" id="KW-0472">Membrane</keyword>
<dbReference type="CDD" id="cd06261">
    <property type="entry name" value="TM_PBP2"/>
    <property type="match status" value="1"/>
</dbReference>
<dbReference type="InterPro" id="IPR035906">
    <property type="entry name" value="MetI-like_sf"/>
</dbReference>
<organism evidence="9 10">
    <name type="scientific">Tepidiforma thermophila (strain KCTC 52669 / CGMCC 1.13589 / G233)</name>
    <dbReference type="NCBI Taxonomy" id="2761530"/>
    <lineage>
        <taxon>Bacteria</taxon>
        <taxon>Bacillati</taxon>
        <taxon>Chloroflexota</taxon>
        <taxon>Tepidiformia</taxon>
        <taxon>Tepidiformales</taxon>
        <taxon>Tepidiformaceae</taxon>
        <taxon>Tepidiforma</taxon>
    </lineage>
</organism>
<dbReference type="PANTHER" id="PTHR43163:SF6">
    <property type="entry name" value="DIPEPTIDE TRANSPORT SYSTEM PERMEASE PROTEIN DPPB-RELATED"/>
    <property type="match status" value="1"/>
</dbReference>
<feature type="transmembrane region" description="Helical" evidence="7">
    <location>
        <begin position="101"/>
        <end position="124"/>
    </location>
</feature>
<dbReference type="InterPro" id="IPR045621">
    <property type="entry name" value="BPD_transp_1_N"/>
</dbReference>
<name>A0A2A9HDD8_TEPT2</name>